<evidence type="ECO:0000313" key="4">
    <source>
        <dbReference type="Proteomes" id="UP001566132"/>
    </source>
</evidence>
<accession>A0ABD1ECV4</accession>
<feature type="domain" description="Myb/SANT-like DNA-binding" evidence="2">
    <location>
        <begin position="21"/>
        <end position="108"/>
    </location>
</feature>
<keyword evidence="1" id="KW-0175">Coiled coil</keyword>
<evidence type="ECO:0000313" key="3">
    <source>
        <dbReference type="EMBL" id="KAL1492457.1"/>
    </source>
</evidence>
<dbReference type="AlphaFoldDB" id="A0ABD1ECV4"/>
<evidence type="ECO:0000259" key="2">
    <source>
        <dbReference type="Pfam" id="PF13837"/>
    </source>
</evidence>
<dbReference type="Pfam" id="PF13837">
    <property type="entry name" value="Myb_DNA-bind_4"/>
    <property type="match status" value="1"/>
</dbReference>
<reference evidence="3 4" key="1">
    <citation type="submission" date="2024-05" db="EMBL/GenBank/DDBJ databases">
        <title>Genetic variation in Jamaican populations of the coffee berry borer (Hypothenemus hampei).</title>
        <authorList>
            <person name="Errbii M."/>
            <person name="Myrie A."/>
        </authorList>
    </citation>
    <scope>NUCLEOTIDE SEQUENCE [LARGE SCALE GENOMIC DNA]</scope>
    <source>
        <strain evidence="3">JA-Hopewell-2020-01-JO</strain>
        <tissue evidence="3">Whole body</tissue>
    </source>
</reference>
<protein>
    <recommendedName>
        <fullName evidence="2">Myb/SANT-like DNA-binding domain-containing protein</fullName>
    </recommendedName>
</protein>
<dbReference type="Proteomes" id="UP001566132">
    <property type="component" value="Unassembled WGS sequence"/>
</dbReference>
<sequence>MNLQDAENIQSIEKDQNNSFYWTVNTTKMLIDLFKKYKSQVGRGGWNFRCLWEIIAGEIANKIGEKVSSKHIENRWKVLERNYKKWTDHQNSTGRGRKVFEFSQEMESIYATKKNIHPEIVLSTDTEHIPLDVNNVNTISNGDKVNGIETKKSHGENLRRKSLKKRKSVLQEIRNDRLKYQEARLNFLQQAHKEIVEKLDERNKIAKEKNELLKKEKLNF</sequence>
<dbReference type="EMBL" id="JBDJPC010000008">
    <property type="protein sequence ID" value="KAL1492457.1"/>
    <property type="molecule type" value="Genomic_DNA"/>
</dbReference>
<dbReference type="InterPro" id="IPR044822">
    <property type="entry name" value="Myb_DNA-bind_4"/>
</dbReference>
<comment type="caution">
    <text evidence="3">The sequence shown here is derived from an EMBL/GenBank/DDBJ whole genome shotgun (WGS) entry which is preliminary data.</text>
</comment>
<feature type="coiled-coil region" evidence="1">
    <location>
        <begin position="188"/>
        <end position="216"/>
    </location>
</feature>
<dbReference type="Gene3D" id="1.10.10.60">
    <property type="entry name" value="Homeodomain-like"/>
    <property type="match status" value="1"/>
</dbReference>
<organism evidence="3 4">
    <name type="scientific">Hypothenemus hampei</name>
    <name type="common">Coffee berry borer</name>
    <dbReference type="NCBI Taxonomy" id="57062"/>
    <lineage>
        <taxon>Eukaryota</taxon>
        <taxon>Metazoa</taxon>
        <taxon>Ecdysozoa</taxon>
        <taxon>Arthropoda</taxon>
        <taxon>Hexapoda</taxon>
        <taxon>Insecta</taxon>
        <taxon>Pterygota</taxon>
        <taxon>Neoptera</taxon>
        <taxon>Endopterygota</taxon>
        <taxon>Coleoptera</taxon>
        <taxon>Polyphaga</taxon>
        <taxon>Cucujiformia</taxon>
        <taxon>Curculionidae</taxon>
        <taxon>Scolytinae</taxon>
        <taxon>Hypothenemus</taxon>
    </lineage>
</organism>
<gene>
    <name evidence="3" type="ORF">ABEB36_010709</name>
</gene>
<keyword evidence="4" id="KW-1185">Reference proteome</keyword>
<name>A0ABD1ECV4_HYPHA</name>
<evidence type="ECO:0000256" key="1">
    <source>
        <dbReference type="SAM" id="Coils"/>
    </source>
</evidence>
<proteinExistence type="predicted"/>